<dbReference type="InterPro" id="IPR050268">
    <property type="entry name" value="NADH-dep_flavin_reductase"/>
</dbReference>
<dbReference type="PANTHER" id="PTHR30466">
    <property type="entry name" value="FLAVIN REDUCTASE"/>
    <property type="match status" value="1"/>
</dbReference>
<dbReference type="InterPro" id="IPR002563">
    <property type="entry name" value="Flavin_Rdtase-like_dom"/>
</dbReference>
<reference evidence="3 4" key="1">
    <citation type="submission" date="2020-08" db="EMBL/GenBank/DDBJ databases">
        <title>Genomic Encyclopedia of Type Strains, Phase IV (KMG-IV): sequencing the most valuable type-strain genomes for metagenomic binning, comparative biology and taxonomic classification.</title>
        <authorList>
            <person name="Goeker M."/>
        </authorList>
    </citation>
    <scope>NUCLEOTIDE SEQUENCE [LARGE SCALE GENOMIC DNA]</scope>
    <source>
        <strain evidence="3 4">DSM 27026</strain>
    </source>
</reference>
<dbReference type="InterPro" id="IPR012349">
    <property type="entry name" value="Split_barrel_FMN-bd"/>
</dbReference>
<name>A0A840VDJ5_9PROT</name>
<dbReference type="Pfam" id="PF01613">
    <property type="entry name" value="Flavin_Reduct"/>
    <property type="match status" value="1"/>
</dbReference>
<dbReference type="GO" id="GO:0010181">
    <property type="term" value="F:FMN binding"/>
    <property type="evidence" value="ECO:0007669"/>
    <property type="project" value="InterPro"/>
</dbReference>
<dbReference type="GO" id="GO:0006208">
    <property type="term" value="P:pyrimidine nucleobase catabolic process"/>
    <property type="evidence" value="ECO:0007669"/>
    <property type="project" value="TreeGrafter"/>
</dbReference>
<evidence type="ECO:0000256" key="1">
    <source>
        <dbReference type="ARBA" id="ARBA00023002"/>
    </source>
</evidence>
<proteinExistence type="predicted"/>
<dbReference type="GO" id="GO:0042602">
    <property type="term" value="F:riboflavin reductase (NADPH) activity"/>
    <property type="evidence" value="ECO:0007669"/>
    <property type="project" value="TreeGrafter"/>
</dbReference>
<dbReference type="AlphaFoldDB" id="A0A840VDJ5"/>
<dbReference type="SUPFAM" id="SSF50475">
    <property type="entry name" value="FMN-binding split barrel"/>
    <property type="match status" value="1"/>
</dbReference>
<evidence type="ECO:0000259" key="2">
    <source>
        <dbReference type="SMART" id="SM00903"/>
    </source>
</evidence>
<protein>
    <submittedName>
        <fullName evidence="3">Flavin reductase</fullName>
        <ecNumber evidence="3">1.5.1.-</ecNumber>
    </submittedName>
</protein>
<accession>A0A840VDJ5</accession>
<comment type="caution">
    <text evidence="3">The sequence shown here is derived from an EMBL/GenBank/DDBJ whole genome shotgun (WGS) entry which is preliminary data.</text>
</comment>
<dbReference type="EC" id="1.5.1.-" evidence="3"/>
<dbReference type="RefSeq" id="WP_183266794.1">
    <property type="nucleotide sequence ID" value="NZ_JACHFJ010000009.1"/>
</dbReference>
<dbReference type="Proteomes" id="UP000553706">
    <property type="component" value="Unassembled WGS sequence"/>
</dbReference>
<keyword evidence="4" id="KW-1185">Reference proteome</keyword>
<dbReference type="PANTHER" id="PTHR30466:SF1">
    <property type="entry name" value="FMN REDUCTASE (NADH) RUTF"/>
    <property type="match status" value="1"/>
</dbReference>
<evidence type="ECO:0000313" key="4">
    <source>
        <dbReference type="Proteomes" id="UP000553706"/>
    </source>
</evidence>
<gene>
    <name evidence="3" type="ORF">HNP71_002041</name>
</gene>
<dbReference type="EMBL" id="JACHFJ010000009">
    <property type="protein sequence ID" value="MBB5373776.1"/>
    <property type="molecule type" value="Genomic_DNA"/>
</dbReference>
<feature type="domain" description="Flavin reductase like" evidence="2">
    <location>
        <begin position="16"/>
        <end position="163"/>
    </location>
</feature>
<organism evidence="3 4">
    <name type="scientific">Acidocella aromatica</name>
    <dbReference type="NCBI Taxonomy" id="1303579"/>
    <lineage>
        <taxon>Bacteria</taxon>
        <taxon>Pseudomonadati</taxon>
        <taxon>Pseudomonadota</taxon>
        <taxon>Alphaproteobacteria</taxon>
        <taxon>Acetobacterales</taxon>
        <taxon>Acidocellaceae</taxon>
        <taxon>Acidocella</taxon>
    </lineage>
</organism>
<dbReference type="SMART" id="SM00903">
    <property type="entry name" value="Flavin_Reduct"/>
    <property type="match status" value="1"/>
</dbReference>
<dbReference type="Gene3D" id="2.30.110.10">
    <property type="entry name" value="Electron Transport, Fmn-binding Protein, Chain A"/>
    <property type="match status" value="1"/>
</dbReference>
<sequence length="169" mass="18262">MSESVAIDRTQFREAMARLGAAVNIVTTKGPEGDVGITVSAVCSVTDDPATVLVCINRSSRQHDIFKATGVLCVNILSHKDEELSPIFAGKDNLPMPERFARAHWTRLVTGAPVLESAAASLDCKVEQTVEVGTHTVFFCAVQAIHLGSSTSGLIYHGRAYHHLHRQPQ</sequence>
<evidence type="ECO:0000313" key="3">
    <source>
        <dbReference type="EMBL" id="MBB5373776.1"/>
    </source>
</evidence>
<keyword evidence="1 3" id="KW-0560">Oxidoreductase</keyword>